<dbReference type="GO" id="GO:0016020">
    <property type="term" value="C:membrane"/>
    <property type="evidence" value="ECO:0007669"/>
    <property type="project" value="UniProtKB-SubCell"/>
</dbReference>
<dbReference type="GO" id="GO:0008610">
    <property type="term" value="P:lipid biosynthetic process"/>
    <property type="evidence" value="ECO:0007669"/>
    <property type="project" value="InterPro"/>
</dbReference>
<feature type="transmembrane region" description="Helical" evidence="5">
    <location>
        <begin position="71"/>
        <end position="91"/>
    </location>
</feature>
<evidence type="ECO:0000313" key="7">
    <source>
        <dbReference type="EMBL" id="AYV86672.1"/>
    </source>
</evidence>
<evidence type="ECO:0000256" key="4">
    <source>
        <dbReference type="ARBA" id="ARBA00023136"/>
    </source>
</evidence>
<feature type="transmembrane region" description="Helical" evidence="5">
    <location>
        <begin position="33"/>
        <end position="59"/>
    </location>
</feature>
<evidence type="ECO:0000256" key="5">
    <source>
        <dbReference type="SAM" id="Phobius"/>
    </source>
</evidence>
<evidence type="ECO:0000256" key="3">
    <source>
        <dbReference type="ARBA" id="ARBA00022989"/>
    </source>
</evidence>
<organism evidence="7">
    <name type="scientific">Sylvanvirus sp</name>
    <dbReference type="NCBI Taxonomy" id="2487774"/>
    <lineage>
        <taxon>Viruses</taxon>
    </lineage>
</organism>
<reference evidence="7" key="1">
    <citation type="submission" date="2018-10" db="EMBL/GenBank/DDBJ databases">
        <title>Hidden diversity of soil giant viruses.</title>
        <authorList>
            <person name="Schulz F."/>
            <person name="Alteio L."/>
            <person name="Goudeau D."/>
            <person name="Ryan E.M."/>
            <person name="Malmstrom R.R."/>
            <person name="Blanchard J."/>
            <person name="Woyke T."/>
        </authorList>
    </citation>
    <scope>NUCLEOTIDE SEQUENCE</scope>
    <source>
        <strain evidence="7">SYV1</strain>
    </source>
</reference>
<keyword evidence="2 5" id="KW-0812">Transmembrane</keyword>
<dbReference type="PANTHER" id="PTHR11863">
    <property type="entry name" value="STEROL DESATURASE"/>
    <property type="match status" value="1"/>
</dbReference>
<comment type="subcellular location">
    <subcellularLocation>
        <location evidence="1">Membrane</location>
    </subcellularLocation>
</comment>
<feature type="domain" description="Fatty acid hydroxylase" evidence="6">
    <location>
        <begin position="78"/>
        <end position="211"/>
    </location>
</feature>
<dbReference type="InterPro" id="IPR050307">
    <property type="entry name" value="Sterol_Desaturase_Related"/>
</dbReference>
<sequence length="498" mass="56889">MFIGFVVIIGLLGLIFCLERVFPSRPLPLVKGWWTRVLMINLFQLFTVVLGMFSWEVFLGDARLFHLKDHVSPLTGGVIAYLINTWFFYFFHKLRHQIYFFWVYLHQVHHSVQRLEAFASFVKSPLEIVVDSILMCILLYPILGLRAESSIWLSFFSAIGEYIYHMNISTPHWVGYIFQRPESHRLHHLRHKREHCVNYSDLPIWDWLGGTFYNPDYETGQKAICGFLPHEEERFMDMIQGVDVTLPPGLTEKNTNGIRYNRWTFCALGLIFISLAQTIGYCFEFPLLKGFGFATVASPLPLVFSVYNGVETFSTRMELFACSTVPEHILDCESVVLSRFTTGSMKPSGTDSLTKPFNQSLTQSLILSLIQSLTLTSPPYNVRNAFGALLSYGPFFTDRALVKLRNNALQFGLCHQGPLAKSLDLGNNLSIRMSESRSEPSFFVRAQSKVSNHTGMFIVFCPELNISNDLPIHSHSSVDDLSVYVCSLHLQISIFDHT</sequence>
<dbReference type="GO" id="GO:0016491">
    <property type="term" value="F:oxidoreductase activity"/>
    <property type="evidence" value="ECO:0007669"/>
    <property type="project" value="InterPro"/>
</dbReference>
<dbReference type="InterPro" id="IPR006694">
    <property type="entry name" value="Fatty_acid_hydroxylase"/>
</dbReference>
<dbReference type="Pfam" id="PF04116">
    <property type="entry name" value="FA_hydroxylase"/>
    <property type="match status" value="1"/>
</dbReference>
<dbReference type="GO" id="GO:0005506">
    <property type="term" value="F:iron ion binding"/>
    <property type="evidence" value="ECO:0007669"/>
    <property type="project" value="InterPro"/>
</dbReference>
<name>A0A3G5AHI8_9VIRU</name>
<proteinExistence type="predicted"/>
<evidence type="ECO:0000259" key="6">
    <source>
        <dbReference type="Pfam" id="PF04116"/>
    </source>
</evidence>
<evidence type="ECO:0000256" key="2">
    <source>
        <dbReference type="ARBA" id="ARBA00022692"/>
    </source>
</evidence>
<feature type="transmembrane region" description="Helical" evidence="5">
    <location>
        <begin position="263"/>
        <end position="281"/>
    </location>
</feature>
<protein>
    <submittedName>
        <fullName evidence="7">Desaturase</fullName>
    </submittedName>
</protein>
<dbReference type="EMBL" id="MK072512">
    <property type="protein sequence ID" value="AYV86672.1"/>
    <property type="molecule type" value="Genomic_DNA"/>
</dbReference>
<keyword evidence="3 5" id="KW-1133">Transmembrane helix</keyword>
<evidence type="ECO:0000256" key="1">
    <source>
        <dbReference type="ARBA" id="ARBA00004370"/>
    </source>
</evidence>
<gene>
    <name evidence="7" type="ORF">Sylvanvirus6_13</name>
</gene>
<accession>A0A3G5AHI8</accession>
<keyword evidence="4 5" id="KW-0472">Membrane</keyword>